<dbReference type="EMBL" id="JYDT01002454">
    <property type="protein sequence ID" value="KRY63306.1"/>
    <property type="molecule type" value="Genomic_DNA"/>
</dbReference>
<proteinExistence type="predicted"/>
<sequence>MLGSKTMPGSLTPDLEHMPCFSHKRNVSYGHIGSKQSSPC</sequence>
<protein>
    <submittedName>
        <fullName evidence="1">Uncharacterized protein</fullName>
    </submittedName>
</protein>
<dbReference type="AlphaFoldDB" id="A0A0V1DP44"/>
<reference evidence="1 2" key="1">
    <citation type="submission" date="2015-01" db="EMBL/GenBank/DDBJ databases">
        <title>Evolution of Trichinella species and genotypes.</title>
        <authorList>
            <person name="Korhonen P.K."/>
            <person name="Edoardo P."/>
            <person name="Giuseppe L.R."/>
            <person name="Gasser R.B."/>
        </authorList>
    </citation>
    <scope>NUCLEOTIDE SEQUENCE [LARGE SCALE GENOMIC DNA]</scope>
    <source>
        <strain evidence="1">ISS470</strain>
    </source>
</reference>
<comment type="caution">
    <text evidence="1">The sequence shown here is derived from an EMBL/GenBank/DDBJ whole genome shotgun (WGS) entry which is preliminary data.</text>
</comment>
<keyword evidence="2" id="KW-1185">Reference proteome</keyword>
<accession>A0A0V1DP44</accession>
<dbReference type="Proteomes" id="UP000054995">
    <property type="component" value="Unassembled WGS sequence"/>
</dbReference>
<evidence type="ECO:0000313" key="2">
    <source>
        <dbReference type="Proteomes" id="UP000054995"/>
    </source>
</evidence>
<organism evidence="1 2">
    <name type="scientific">Trichinella pseudospiralis</name>
    <name type="common">Parasitic roundworm</name>
    <dbReference type="NCBI Taxonomy" id="6337"/>
    <lineage>
        <taxon>Eukaryota</taxon>
        <taxon>Metazoa</taxon>
        <taxon>Ecdysozoa</taxon>
        <taxon>Nematoda</taxon>
        <taxon>Enoplea</taxon>
        <taxon>Dorylaimia</taxon>
        <taxon>Trichinellida</taxon>
        <taxon>Trichinellidae</taxon>
        <taxon>Trichinella</taxon>
    </lineage>
</organism>
<name>A0A0V1DP44_TRIPS</name>
<gene>
    <name evidence="1" type="ORF">T4D_15868</name>
</gene>
<evidence type="ECO:0000313" key="1">
    <source>
        <dbReference type="EMBL" id="KRY63306.1"/>
    </source>
</evidence>